<dbReference type="HAMAP" id="MF_00019">
    <property type="entry name" value="PlsX"/>
    <property type="match status" value="1"/>
</dbReference>
<comment type="subunit">
    <text evidence="9 10">Homodimer. Probably interacts with PlsY.</text>
</comment>
<dbReference type="OrthoDB" id="9806408at2"/>
<keyword evidence="11" id="KW-0012">Acyltransferase</keyword>
<keyword evidence="6 10" id="KW-0594">Phospholipid biosynthesis</keyword>
<comment type="similarity">
    <text evidence="10">Belongs to the PlsX family.</text>
</comment>
<dbReference type="PIRSF" id="PIRSF002465">
    <property type="entry name" value="Phsphlp_syn_PlsX"/>
    <property type="match status" value="1"/>
</dbReference>
<accession>A0A545TTJ2</accession>
<evidence type="ECO:0000256" key="7">
    <source>
        <dbReference type="ARBA" id="ARBA00023264"/>
    </source>
</evidence>
<reference evidence="11 12" key="1">
    <citation type="submission" date="2019-06" db="EMBL/GenBank/DDBJ databases">
        <title>Whole genome sequence for Rhodospirillaceae sp. R148.</title>
        <authorList>
            <person name="Wang G."/>
        </authorList>
    </citation>
    <scope>NUCLEOTIDE SEQUENCE [LARGE SCALE GENOMIC DNA]</scope>
    <source>
        <strain evidence="11 12">R148</strain>
    </source>
</reference>
<evidence type="ECO:0000256" key="2">
    <source>
        <dbReference type="ARBA" id="ARBA00022490"/>
    </source>
</evidence>
<comment type="caution">
    <text evidence="11">The sequence shown here is derived from an EMBL/GenBank/DDBJ whole genome shotgun (WGS) entry which is preliminary data.</text>
</comment>
<comment type="function">
    <text evidence="10">Catalyzes the reversible formation of acyl-phosphate (acyl-PO(4)) from acyl-[acyl-carrier-protein] (acyl-ACP). This enzyme utilizes acyl-ACP as fatty acyl donor, but not acyl-CoA.</text>
</comment>
<dbReference type="GO" id="GO:0043811">
    <property type="term" value="F:phosphate:acyl-[acyl carrier protein] acyltransferase activity"/>
    <property type="evidence" value="ECO:0007669"/>
    <property type="project" value="UniProtKB-UniRule"/>
</dbReference>
<dbReference type="GO" id="GO:0006633">
    <property type="term" value="P:fatty acid biosynthetic process"/>
    <property type="evidence" value="ECO:0007669"/>
    <property type="project" value="UniProtKB-UniRule"/>
</dbReference>
<evidence type="ECO:0000256" key="3">
    <source>
        <dbReference type="ARBA" id="ARBA00022516"/>
    </source>
</evidence>
<dbReference type="GO" id="GO:0005737">
    <property type="term" value="C:cytoplasm"/>
    <property type="evidence" value="ECO:0007669"/>
    <property type="project" value="UniProtKB-SubCell"/>
</dbReference>
<name>A0A545TTJ2_9PROT</name>
<dbReference type="AlphaFoldDB" id="A0A545TTJ2"/>
<dbReference type="RefSeq" id="WP_142896185.1">
    <property type="nucleotide sequence ID" value="NZ_ML660054.1"/>
</dbReference>
<sequence length="348" mass="36882">MSDRLTIALDAMGGDSAPRVVVDGAEMACERFPEVDFLMYGREDEVGPLLDRSERLKAVTTLIHTDDVVRSGDKPSVALRAGRKSSMRLAINAVQDGNASGVVSAGNTGALMAMAKFVLKTLPGVDRPAIASFFPTLRGESVMLDLGANLNCDADNIVDFAVMGNVFARCVLGILQPSYGILNVGSEDIKGHEYLQDASAILRRANLPGEFVGFVEGDDIAKGSVDVIVTDGFTGNIALKTAEGTAKLINEYVRQTFKSSLFAGIGYVLARSAMRKLRKRVDPRVYNGAIFLGLNGIAVKSHGGTDALGFANAIGVAIDMANHGVIEKIQADFSTLTRQEPEAQAAAV</sequence>
<comment type="catalytic activity">
    <reaction evidence="1 10">
        <text>a fatty acyl-[ACP] + phosphate = an acyl phosphate + holo-[ACP]</text>
        <dbReference type="Rhea" id="RHEA:42292"/>
        <dbReference type="Rhea" id="RHEA-COMP:9685"/>
        <dbReference type="Rhea" id="RHEA-COMP:14125"/>
        <dbReference type="ChEBI" id="CHEBI:43474"/>
        <dbReference type="ChEBI" id="CHEBI:59918"/>
        <dbReference type="ChEBI" id="CHEBI:64479"/>
        <dbReference type="ChEBI" id="CHEBI:138651"/>
        <dbReference type="EC" id="2.3.1.274"/>
    </reaction>
</comment>
<dbReference type="GO" id="GO:0008654">
    <property type="term" value="P:phospholipid biosynthetic process"/>
    <property type="evidence" value="ECO:0007669"/>
    <property type="project" value="UniProtKB-KW"/>
</dbReference>
<evidence type="ECO:0000256" key="4">
    <source>
        <dbReference type="ARBA" id="ARBA00022679"/>
    </source>
</evidence>
<keyword evidence="5 10" id="KW-0443">Lipid metabolism</keyword>
<comment type="pathway">
    <text evidence="10">Lipid metabolism; phospholipid metabolism.</text>
</comment>
<protein>
    <recommendedName>
        <fullName evidence="8 10">Phosphate acyltransferase</fullName>
        <ecNumber evidence="8 10">2.3.1.274</ecNumber>
    </recommendedName>
    <alternativeName>
        <fullName evidence="10">Acyl-ACP phosphotransacylase</fullName>
    </alternativeName>
    <alternativeName>
        <fullName evidence="10">Acyl-[acyl-carrier-protein]--phosphate acyltransferase</fullName>
    </alternativeName>
    <alternativeName>
        <fullName evidence="10">Phosphate-acyl-ACP acyltransferase</fullName>
    </alternativeName>
</protein>
<evidence type="ECO:0000256" key="9">
    <source>
        <dbReference type="ARBA" id="ARBA00046608"/>
    </source>
</evidence>
<comment type="subcellular location">
    <subcellularLocation>
        <location evidence="10">Cytoplasm</location>
    </subcellularLocation>
    <text evidence="10">Associated with the membrane possibly through PlsY.</text>
</comment>
<evidence type="ECO:0000256" key="1">
    <source>
        <dbReference type="ARBA" id="ARBA00001232"/>
    </source>
</evidence>
<dbReference type="InterPro" id="IPR012281">
    <property type="entry name" value="Phospholipid_synth_PlsX-like"/>
</dbReference>
<proteinExistence type="inferred from homology"/>
<dbReference type="UniPathway" id="UPA00085"/>
<dbReference type="InterPro" id="IPR003664">
    <property type="entry name" value="FA_synthesis"/>
</dbReference>
<evidence type="ECO:0000256" key="10">
    <source>
        <dbReference type="HAMAP-Rule" id="MF_00019"/>
    </source>
</evidence>
<keyword evidence="7 10" id="KW-1208">Phospholipid metabolism</keyword>
<evidence type="ECO:0000256" key="5">
    <source>
        <dbReference type="ARBA" id="ARBA00023098"/>
    </source>
</evidence>
<dbReference type="PANTHER" id="PTHR30100">
    <property type="entry name" value="FATTY ACID/PHOSPHOLIPID SYNTHESIS PROTEIN PLSX"/>
    <property type="match status" value="1"/>
</dbReference>
<dbReference type="Gene3D" id="3.40.718.10">
    <property type="entry name" value="Isopropylmalate Dehydrogenase"/>
    <property type="match status" value="1"/>
</dbReference>
<dbReference type="Pfam" id="PF02504">
    <property type="entry name" value="FA_synthesis"/>
    <property type="match status" value="1"/>
</dbReference>
<keyword evidence="12" id="KW-1185">Reference proteome</keyword>
<dbReference type="SUPFAM" id="SSF53659">
    <property type="entry name" value="Isocitrate/Isopropylmalate dehydrogenase-like"/>
    <property type="match status" value="1"/>
</dbReference>
<keyword evidence="2 10" id="KW-0963">Cytoplasm</keyword>
<dbReference type="EC" id="2.3.1.274" evidence="8 10"/>
<gene>
    <name evidence="10 11" type="primary">plsX</name>
    <name evidence="11" type="ORF">FKG95_09850</name>
</gene>
<dbReference type="PANTHER" id="PTHR30100:SF1">
    <property type="entry name" value="PHOSPHATE ACYLTRANSFERASE"/>
    <property type="match status" value="1"/>
</dbReference>
<evidence type="ECO:0000256" key="6">
    <source>
        <dbReference type="ARBA" id="ARBA00023209"/>
    </source>
</evidence>
<organism evidence="11 12">
    <name type="scientific">Denitrobaculum tricleocarpae</name>
    <dbReference type="NCBI Taxonomy" id="2591009"/>
    <lineage>
        <taxon>Bacteria</taxon>
        <taxon>Pseudomonadati</taxon>
        <taxon>Pseudomonadota</taxon>
        <taxon>Alphaproteobacteria</taxon>
        <taxon>Rhodospirillales</taxon>
        <taxon>Rhodospirillaceae</taxon>
        <taxon>Denitrobaculum</taxon>
    </lineage>
</organism>
<dbReference type="NCBIfam" id="TIGR00182">
    <property type="entry name" value="plsX"/>
    <property type="match status" value="1"/>
</dbReference>
<dbReference type="Proteomes" id="UP000315252">
    <property type="component" value="Unassembled WGS sequence"/>
</dbReference>
<evidence type="ECO:0000313" key="11">
    <source>
        <dbReference type="EMBL" id="TQV80471.1"/>
    </source>
</evidence>
<keyword evidence="4 10" id="KW-0808">Transferase</keyword>
<evidence type="ECO:0000256" key="8">
    <source>
        <dbReference type="ARBA" id="ARBA00024069"/>
    </source>
</evidence>
<dbReference type="EMBL" id="VHSH01000003">
    <property type="protein sequence ID" value="TQV80471.1"/>
    <property type="molecule type" value="Genomic_DNA"/>
</dbReference>
<keyword evidence="3 10" id="KW-0444">Lipid biosynthesis</keyword>
<evidence type="ECO:0000313" key="12">
    <source>
        <dbReference type="Proteomes" id="UP000315252"/>
    </source>
</evidence>